<evidence type="ECO:0000313" key="2">
    <source>
        <dbReference type="EMBL" id="KAA5605755.1"/>
    </source>
</evidence>
<dbReference type="AlphaFoldDB" id="A0A5M6IDE6"/>
<evidence type="ECO:0000313" key="3">
    <source>
        <dbReference type="Proteomes" id="UP000324065"/>
    </source>
</evidence>
<accession>A0A5M6IDE6</accession>
<evidence type="ECO:0000259" key="1">
    <source>
        <dbReference type="Pfam" id="PF10135"/>
    </source>
</evidence>
<name>A0A5M6IDE6_9PROT</name>
<feature type="domain" description="Flagellar protein FlgJ N-terminal" evidence="1">
    <location>
        <begin position="57"/>
        <end position="103"/>
    </location>
</feature>
<dbReference type="Pfam" id="PF10135">
    <property type="entry name" value="Rod-binding"/>
    <property type="match status" value="1"/>
</dbReference>
<gene>
    <name evidence="2" type="ORF">F1188_09025</name>
</gene>
<protein>
    <submittedName>
        <fullName evidence="2">Chemotaxis protein</fullName>
    </submittedName>
</protein>
<dbReference type="EMBL" id="VWPJ01000007">
    <property type="protein sequence ID" value="KAA5605755.1"/>
    <property type="molecule type" value="Genomic_DNA"/>
</dbReference>
<dbReference type="Proteomes" id="UP000324065">
    <property type="component" value="Unassembled WGS sequence"/>
</dbReference>
<sequence>MDTMIQAQAQNAMTRAQSTAPAGLAGIGAALKAGDMAKARETAQDFEAFFLSQMMQPMFSGLSTEPPFGGGHAENTWRSLLVDEYGKLMARNGGVGIADSVMRTMLAAQEA</sequence>
<dbReference type="RefSeq" id="WP_150062085.1">
    <property type="nucleotide sequence ID" value="NZ_JACHII010000004.1"/>
</dbReference>
<proteinExistence type="predicted"/>
<keyword evidence="3" id="KW-1185">Reference proteome</keyword>
<dbReference type="OrthoDB" id="7862954at2"/>
<dbReference type="InterPro" id="IPR019301">
    <property type="entry name" value="Flagellar_prot_FlgJ_N"/>
</dbReference>
<comment type="caution">
    <text evidence="2">The sequence shown here is derived from an EMBL/GenBank/DDBJ whole genome shotgun (WGS) entry which is preliminary data.</text>
</comment>
<organism evidence="2 3">
    <name type="scientific">Roseospira marina</name>
    <dbReference type="NCBI Taxonomy" id="140057"/>
    <lineage>
        <taxon>Bacteria</taxon>
        <taxon>Pseudomonadati</taxon>
        <taxon>Pseudomonadota</taxon>
        <taxon>Alphaproteobacteria</taxon>
        <taxon>Rhodospirillales</taxon>
        <taxon>Rhodospirillaceae</taxon>
        <taxon>Roseospira</taxon>
    </lineage>
</organism>
<reference evidence="2 3" key="1">
    <citation type="submission" date="2019-09" db="EMBL/GenBank/DDBJ databases">
        <title>Genome sequence of Roseospira marina, one of the more divergent members of the non-sulfur purple photosynthetic bacterial family, the Rhodospirillaceae.</title>
        <authorList>
            <person name="Meyer T."/>
            <person name="Kyndt J."/>
        </authorList>
    </citation>
    <scope>NUCLEOTIDE SEQUENCE [LARGE SCALE GENOMIC DNA]</scope>
    <source>
        <strain evidence="2 3">DSM 15113</strain>
    </source>
</reference>